<keyword evidence="2" id="KW-1185">Reference proteome</keyword>
<organism evidence="1 2">
    <name type="scientific">Racocetra persica</name>
    <dbReference type="NCBI Taxonomy" id="160502"/>
    <lineage>
        <taxon>Eukaryota</taxon>
        <taxon>Fungi</taxon>
        <taxon>Fungi incertae sedis</taxon>
        <taxon>Mucoromycota</taxon>
        <taxon>Glomeromycotina</taxon>
        <taxon>Glomeromycetes</taxon>
        <taxon>Diversisporales</taxon>
        <taxon>Gigasporaceae</taxon>
        <taxon>Racocetra</taxon>
    </lineage>
</organism>
<evidence type="ECO:0000313" key="2">
    <source>
        <dbReference type="Proteomes" id="UP000789920"/>
    </source>
</evidence>
<comment type="caution">
    <text evidence="1">The sequence shown here is derived from an EMBL/GenBank/DDBJ whole genome shotgun (WGS) entry which is preliminary data.</text>
</comment>
<feature type="non-terminal residue" evidence="1">
    <location>
        <position position="153"/>
    </location>
</feature>
<dbReference type="Proteomes" id="UP000789920">
    <property type="component" value="Unassembled WGS sequence"/>
</dbReference>
<protein>
    <submittedName>
        <fullName evidence="1">12413_t:CDS:1</fullName>
    </submittedName>
</protein>
<feature type="non-terminal residue" evidence="1">
    <location>
        <position position="1"/>
    </location>
</feature>
<reference evidence="1" key="1">
    <citation type="submission" date="2021-06" db="EMBL/GenBank/DDBJ databases">
        <authorList>
            <person name="Kallberg Y."/>
            <person name="Tangrot J."/>
            <person name="Rosling A."/>
        </authorList>
    </citation>
    <scope>NUCLEOTIDE SEQUENCE</scope>
    <source>
        <strain evidence="1">MA461A</strain>
    </source>
</reference>
<name>A0ACA9SKC2_9GLOM</name>
<gene>
    <name evidence="1" type="ORF">RPERSI_LOCUS32146</name>
</gene>
<evidence type="ECO:0000313" key="1">
    <source>
        <dbReference type="EMBL" id="CAG8842074.1"/>
    </source>
</evidence>
<sequence>TTWLKTLDHKINYKTEPLKYENEVEKNGGLNVKQVLENFYNENINEVETGHFVKKHIDYKHHSTVDTTMNDARFYNNYVLDPNHLLPTTPPNPTAALVPQSVTPIPPSPFPVMTNAPPPPFMNFSFPIMGAAAGTPHDQIPRIGFDGRDDSRE</sequence>
<accession>A0ACA9SKC2</accession>
<dbReference type="EMBL" id="CAJVQC010132840">
    <property type="protein sequence ID" value="CAG8842074.1"/>
    <property type="molecule type" value="Genomic_DNA"/>
</dbReference>
<proteinExistence type="predicted"/>